<dbReference type="EMBL" id="CP129970">
    <property type="protein sequence ID" value="WMN07623.1"/>
    <property type="molecule type" value="Genomic_DNA"/>
</dbReference>
<feature type="transmembrane region" description="Helical" evidence="1">
    <location>
        <begin position="101"/>
        <end position="120"/>
    </location>
</feature>
<evidence type="ECO:0000313" key="3">
    <source>
        <dbReference type="Proteomes" id="UP001244443"/>
    </source>
</evidence>
<keyword evidence="3" id="KW-1185">Reference proteome</keyword>
<sequence>MKGIIKNLAPHIFLIDGVGAFLTAINTGIIFILIQEWIGMPYQVLIPLAIIAAVFCLYSLGCHFFLKRNRRNYLRAIAIGNLMYISLTAILVYLHFDRLEILGVIYFISEMTIVSILIYIEFSISKIIDLNQ</sequence>
<evidence type="ECO:0000313" key="2">
    <source>
        <dbReference type="EMBL" id="WMN07623.1"/>
    </source>
</evidence>
<keyword evidence="1" id="KW-0812">Transmembrane</keyword>
<dbReference type="RefSeq" id="WP_308357804.1">
    <property type="nucleotide sequence ID" value="NZ_CP129970.2"/>
</dbReference>
<gene>
    <name evidence="2" type="ORF">QYS48_29380</name>
</gene>
<feature type="transmembrane region" description="Helical" evidence="1">
    <location>
        <begin position="73"/>
        <end position="95"/>
    </location>
</feature>
<keyword evidence="1" id="KW-1133">Transmembrane helix</keyword>
<feature type="transmembrane region" description="Helical" evidence="1">
    <location>
        <begin position="12"/>
        <end position="34"/>
    </location>
</feature>
<dbReference type="Proteomes" id="UP001244443">
    <property type="component" value="Chromosome"/>
</dbReference>
<accession>A0AA51N7Q4</accession>
<name>A0AA51N7Q4_9BACT</name>
<keyword evidence="1" id="KW-0472">Membrane</keyword>
<reference evidence="2" key="1">
    <citation type="submission" date="2023-08" db="EMBL/GenBank/DDBJ databases">
        <title>Comparative genomics and taxonomic characterization of three novel marine species of genus Marivirga.</title>
        <authorList>
            <person name="Muhammad N."/>
            <person name="Kim S.-G."/>
        </authorList>
    </citation>
    <scope>NUCLEOTIDE SEQUENCE [LARGE SCALE GENOMIC DNA]</scope>
    <source>
        <strain evidence="2">ABR2-2</strain>
    </source>
</reference>
<proteinExistence type="predicted"/>
<organism evidence="2 3">
    <name type="scientific">Marivirga arenosa</name>
    <dbReference type="NCBI Taxonomy" id="3059076"/>
    <lineage>
        <taxon>Bacteria</taxon>
        <taxon>Pseudomonadati</taxon>
        <taxon>Bacteroidota</taxon>
        <taxon>Cytophagia</taxon>
        <taxon>Cytophagales</taxon>
        <taxon>Marivirgaceae</taxon>
        <taxon>Marivirga</taxon>
    </lineage>
</organism>
<feature type="transmembrane region" description="Helical" evidence="1">
    <location>
        <begin position="46"/>
        <end position="66"/>
    </location>
</feature>
<evidence type="ECO:0000256" key="1">
    <source>
        <dbReference type="SAM" id="Phobius"/>
    </source>
</evidence>
<protein>
    <submittedName>
        <fullName evidence="2">Uncharacterized protein</fullName>
    </submittedName>
</protein>
<dbReference type="AlphaFoldDB" id="A0AA51N7Q4"/>